<dbReference type="SMART" id="SM01296">
    <property type="entry name" value="N2227"/>
    <property type="match status" value="1"/>
</dbReference>
<dbReference type="EMBL" id="CP119878">
    <property type="protein sequence ID" value="WFD34260.1"/>
    <property type="molecule type" value="Genomic_DNA"/>
</dbReference>
<keyword evidence="5" id="KW-0949">S-adenosyl-L-methionine</keyword>
<protein>
    <recommendedName>
        <fullName evidence="2">carnosine N-methyltransferase</fullName>
        <ecNumber evidence="2">2.1.1.22</ecNumber>
    </recommendedName>
</protein>
<dbReference type="GO" id="GO:0032259">
    <property type="term" value="P:methylation"/>
    <property type="evidence" value="ECO:0007669"/>
    <property type="project" value="UniProtKB-KW"/>
</dbReference>
<keyword evidence="8" id="KW-1185">Reference proteome</keyword>
<dbReference type="Proteomes" id="UP001219933">
    <property type="component" value="Chromosome 2"/>
</dbReference>
<evidence type="ECO:0000313" key="7">
    <source>
        <dbReference type="EMBL" id="WFD34260.1"/>
    </source>
</evidence>
<dbReference type="AlphaFoldDB" id="A0AAF0J5P0"/>
<dbReference type="PANTHER" id="PTHR12303">
    <property type="entry name" value="CARNOSINE N-METHYLTRANSFERASE"/>
    <property type="match status" value="1"/>
</dbReference>
<dbReference type="InterPro" id="IPR029063">
    <property type="entry name" value="SAM-dependent_MTases_sf"/>
</dbReference>
<reference evidence="7" key="1">
    <citation type="submission" date="2023-03" db="EMBL/GenBank/DDBJ databases">
        <title>Mating type loci evolution in Malassezia.</title>
        <authorList>
            <person name="Coelho M.A."/>
        </authorList>
    </citation>
    <scope>NUCLEOTIDE SEQUENCE</scope>
    <source>
        <strain evidence="7">CBS 11721</strain>
    </source>
</reference>
<evidence type="ECO:0000256" key="5">
    <source>
        <dbReference type="ARBA" id="ARBA00022691"/>
    </source>
</evidence>
<accession>A0AAF0J5P0</accession>
<dbReference type="EC" id="2.1.1.22" evidence="2"/>
<dbReference type="PANTHER" id="PTHR12303:SF6">
    <property type="entry name" value="CARNOSINE N-METHYLTRANSFERASE"/>
    <property type="match status" value="1"/>
</dbReference>
<evidence type="ECO:0000256" key="3">
    <source>
        <dbReference type="ARBA" id="ARBA00022603"/>
    </source>
</evidence>
<evidence type="ECO:0000256" key="4">
    <source>
        <dbReference type="ARBA" id="ARBA00022679"/>
    </source>
</evidence>
<dbReference type="Gene3D" id="3.40.50.150">
    <property type="entry name" value="Vaccinia Virus protein VP39"/>
    <property type="match status" value="1"/>
</dbReference>
<dbReference type="SUPFAM" id="SSF53335">
    <property type="entry name" value="S-adenosyl-L-methionine-dependent methyltransferases"/>
    <property type="match status" value="1"/>
</dbReference>
<evidence type="ECO:0000313" key="8">
    <source>
        <dbReference type="Proteomes" id="UP001219933"/>
    </source>
</evidence>
<evidence type="ECO:0000256" key="2">
    <source>
        <dbReference type="ARBA" id="ARBA00012003"/>
    </source>
</evidence>
<gene>
    <name evidence="7" type="ORF">MCUN1_001097</name>
</gene>
<keyword evidence="4 7" id="KW-0808">Transferase</keyword>
<evidence type="ECO:0000256" key="1">
    <source>
        <dbReference type="ARBA" id="ARBA00010086"/>
    </source>
</evidence>
<proteinExistence type="inferred from homology"/>
<sequence>MDDLELERAHFRGVLRAWSDYLQHAISVNSRRRASLASLPHAHQQILAETVQISSPVSGASGFRAKLDEIDDRIRRNADVLEQVAQFTRSFVGLLGEDDDDEQEQAADSPNKSPAEGDQDRVRTVLRQIARDWSSEGYEERRSAYQPLIDAVDARVSEGGSVLVPGAGLGRLAFEFALKGYRAQGNEFSYYMLLPSHFILNNTSRVREHTIYPYIHSASNWVSTEDMLRPVHFPDVLPTMLSPNADFSMVAGEFVEVYAKDCEHNEWDAVATCFFIDTAKNLLRYLEVINRVLRVGGVWANVGPLLWHFEHDSDSIELSLEEVMELLPRFGFEIEERRTLERQQYTGSGGMLAHLYMPEFWVCRKTREIEMAPAV</sequence>
<dbReference type="GO" id="GO:0030735">
    <property type="term" value="F:carnosine N-methyltransferase activity"/>
    <property type="evidence" value="ECO:0007669"/>
    <property type="project" value="UniProtKB-EC"/>
</dbReference>
<feature type="region of interest" description="Disordered" evidence="6">
    <location>
        <begin position="98"/>
        <end position="120"/>
    </location>
</feature>
<dbReference type="InterPro" id="IPR012901">
    <property type="entry name" value="CARME"/>
</dbReference>
<name>A0AAF0J5P0_9BASI</name>
<evidence type="ECO:0000256" key="6">
    <source>
        <dbReference type="SAM" id="MobiDB-lite"/>
    </source>
</evidence>
<comment type="similarity">
    <text evidence="1">Belongs to the carnosine N-methyltransferase family.</text>
</comment>
<keyword evidence="3 7" id="KW-0489">Methyltransferase</keyword>
<dbReference type="Pfam" id="PF07942">
    <property type="entry name" value="CARME"/>
    <property type="match status" value="1"/>
</dbReference>
<organism evidence="7 8">
    <name type="scientific">Malassezia cuniculi</name>
    <dbReference type="NCBI Taxonomy" id="948313"/>
    <lineage>
        <taxon>Eukaryota</taxon>
        <taxon>Fungi</taxon>
        <taxon>Dikarya</taxon>
        <taxon>Basidiomycota</taxon>
        <taxon>Ustilaginomycotina</taxon>
        <taxon>Malasseziomycetes</taxon>
        <taxon>Malasseziales</taxon>
        <taxon>Malasseziaceae</taxon>
        <taxon>Malassezia</taxon>
    </lineage>
</organism>